<evidence type="ECO:0000313" key="4">
    <source>
        <dbReference type="Proteomes" id="UP000240505"/>
    </source>
</evidence>
<evidence type="ECO:0000256" key="2">
    <source>
        <dbReference type="SAM" id="SignalP"/>
    </source>
</evidence>
<protein>
    <submittedName>
        <fullName evidence="3">Uncharacterized protein</fullName>
    </submittedName>
</protein>
<keyword evidence="2" id="KW-0732">Signal</keyword>
<feature type="signal peptide" evidence="2">
    <location>
        <begin position="1"/>
        <end position="19"/>
    </location>
</feature>
<feature type="region of interest" description="Disordered" evidence="1">
    <location>
        <begin position="63"/>
        <end position="113"/>
    </location>
</feature>
<feature type="chain" id="PRO_5015305823" evidence="2">
    <location>
        <begin position="20"/>
        <end position="113"/>
    </location>
</feature>
<proteinExistence type="predicted"/>
<dbReference type="KEGG" id="masz:C9I28_13325"/>
<dbReference type="RefSeq" id="WP_107141915.1">
    <property type="nucleotide sequence ID" value="NZ_CP028324.1"/>
</dbReference>
<keyword evidence="4" id="KW-1185">Reference proteome</keyword>
<evidence type="ECO:0000313" key="3">
    <source>
        <dbReference type="EMBL" id="AVR96567.1"/>
    </source>
</evidence>
<name>A0A2R4CA91_9BURK</name>
<accession>A0A2R4CA91</accession>
<feature type="compositionally biased region" description="Low complexity" evidence="1">
    <location>
        <begin position="71"/>
        <end position="93"/>
    </location>
</feature>
<gene>
    <name evidence="3" type="ORF">C9I28_13325</name>
</gene>
<dbReference type="AlphaFoldDB" id="A0A2R4CA91"/>
<reference evidence="3 4" key="1">
    <citation type="submission" date="2018-03" db="EMBL/GenBank/DDBJ databases">
        <title>Massilia armeniaca sp. nov., isolated from desert soil.</title>
        <authorList>
            <person name="Huang H."/>
            <person name="Ren M."/>
        </authorList>
    </citation>
    <scope>NUCLEOTIDE SEQUENCE [LARGE SCALE GENOMIC DNA]</scope>
    <source>
        <strain evidence="3 4">ZMN-3</strain>
    </source>
</reference>
<dbReference type="PROSITE" id="PS51257">
    <property type="entry name" value="PROKAR_LIPOPROTEIN"/>
    <property type="match status" value="1"/>
</dbReference>
<dbReference type="EMBL" id="CP028324">
    <property type="protein sequence ID" value="AVR96567.1"/>
    <property type="molecule type" value="Genomic_DNA"/>
</dbReference>
<feature type="compositionally biased region" description="Basic and acidic residues" evidence="1">
    <location>
        <begin position="94"/>
        <end position="113"/>
    </location>
</feature>
<sequence>MIRTITLAAGLALAACAQAQDAARADAPVPPATYVSPLAGYRAAPAMHGTPAANWVASNAAVAGGGHGMHGMHAAPKQPAAHAGHAKAPAADPHAPHRPKEQQPKAEEHHHEH</sequence>
<evidence type="ECO:0000256" key="1">
    <source>
        <dbReference type="SAM" id="MobiDB-lite"/>
    </source>
</evidence>
<organism evidence="3 4">
    <name type="scientific">Pseudoduganella armeniaca</name>
    <dbReference type="NCBI Taxonomy" id="2072590"/>
    <lineage>
        <taxon>Bacteria</taxon>
        <taxon>Pseudomonadati</taxon>
        <taxon>Pseudomonadota</taxon>
        <taxon>Betaproteobacteria</taxon>
        <taxon>Burkholderiales</taxon>
        <taxon>Oxalobacteraceae</taxon>
        <taxon>Telluria group</taxon>
        <taxon>Pseudoduganella</taxon>
    </lineage>
</organism>
<dbReference type="Proteomes" id="UP000240505">
    <property type="component" value="Chromosome"/>
</dbReference>